<evidence type="ECO:0000313" key="2">
    <source>
        <dbReference type="Proteomes" id="UP000198928"/>
    </source>
</evidence>
<dbReference type="EMBL" id="FOSG01000027">
    <property type="protein sequence ID" value="SFL79429.1"/>
    <property type="molecule type" value="Genomic_DNA"/>
</dbReference>
<accession>A0A1I4KLG6</accession>
<reference evidence="2" key="1">
    <citation type="submission" date="2016-10" db="EMBL/GenBank/DDBJ databases">
        <authorList>
            <person name="Varghese N."/>
            <person name="Submissions S."/>
        </authorList>
    </citation>
    <scope>NUCLEOTIDE SEQUENCE [LARGE SCALE GENOMIC DNA]</scope>
    <source>
        <strain evidence="2">PL19</strain>
    </source>
</reference>
<organism evidence="1 2">
    <name type="scientific">Streptomyces pini</name>
    <dbReference type="NCBI Taxonomy" id="1520580"/>
    <lineage>
        <taxon>Bacteria</taxon>
        <taxon>Bacillati</taxon>
        <taxon>Actinomycetota</taxon>
        <taxon>Actinomycetes</taxon>
        <taxon>Kitasatosporales</taxon>
        <taxon>Streptomycetaceae</taxon>
        <taxon>Streptomyces</taxon>
    </lineage>
</organism>
<evidence type="ECO:0000313" key="1">
    <source>
        <dbReference type="EMBL" id="SFL79429.1"/>
    </source>
</evidence>
<gene>
    <name evidence="1" type="ORF">SAMN05192584_12747</name>
</gene>
<dbReference type="Proteomes" id="UP000198928">
    <property type="component" value="Unassembled WGS sequence"/>
</dbReference>
<keyword evidence="2" id="KW-1185">Reference proteome</keyword>
<dbReference type="AlphaFoldDB" id="A0A1I4KLG6"/>
<proteinExistence type="predicted"/>
<sequence>MRPTEVGRTACITCVTGPDLADRRRIGAALGKAELPPRKRPDAVDAVDALVALSAVRHGSAVVFTSDPGDIGAYLQVMNAHDVHIVPV</sequence>
<name>A0A1I4KLG6_9ACTN</name>
<protein>
    <recommendedName>
        <fullName evidence="3">PIN domain-containing protein</fullName>
    </recommendedName>
</protein>
<evidence type="ECO:0008006" key="3">
    <source>
        <dbReference type="Google" id="ProtNLM"/>
    </source>
</evidence>